<dbReference type="GO" id="GO:0046961">
    <property type="term" value="F:proton-transporting ATPase activity, rotational mechanism"/>
    <property type="evidence" value="ECO:0007669"/>
    <property type="project" value="InterPro"/>
</dbReference>
<evidence type="ECO:0000256" key="8">
    <source>
        <dbReference type="ARBA" id="ARBA00023136"/>
    </source>
</evidence>
<dbReference type="InterPro" id="IPR026028">
    <property type="entry name" value="V-type_ATPase_116kDa_su_euka"/>
</dbReference>
<feature type="transmembrane region" description="Helical" evidence="9">
    <location>
        <begin position="640"/>
        <end position="662"/>
    </location>
</feature>
<sequence length="857" mass="97313">MAVPKDTLFRSCDMSLTQLYIANEIGREVVSALGEVGEVQFRDLNSETTAFQRTFTQEIRRLDNVERQLRYFQSQINKESIPIRPQHEFSNMLAAPSASEIDELSDKSQSLEQRVGSLNDSYETLRKREVELTEWRWVLTEAGGFFDRAHGNVDEIRQSSDNDEAPLLQDVEQQARGQNGDASGGPSLSVMNIGFVAGVIPRGRIAAFERILWRTLRGNLYMNQSEIPKPLIDPVNNEEVHKNVFVIFAHGKEVIAKIRKISESLGADLYSVDENSELRRDQIHEVNTRLSDLANVLRNTKNTLDAELTQIARSLAAWMVVIKKEKAVYQTLNRCSYDQARKTLIAEAWCPTNGLSLIKSTLQDVNDRAGLSVPTIVNVIKTSKTPPTYNKKNKFTEAFQTIIDAYGTAKYTEVNPGLPTIVTFPFMFAVMFGDFGHGTLMFLAALAMIYFEKPMSKTKLNELVAMAFYGRYIMLMMGLFSIYTGLIYNDTFSKALTLFPSQWEWPHDFKEGQTVEAQLKDGYRYPFGLDWSWHGTDNELLFSNSFKMKLSILMGWTHMTYSLSLSLINARHFKTPIDIWGNFVPGMIFFQSIFGYLVFTIVYKWCIDWYAIGDSPPGLLNMLIYMFLQPGTVEEQLYPGQAVVQVILLLVAVACVPILLLLKPLYLRYEHNKARALGYRGIGETSRFSALDDDDADGHAMNGGRDSMGSDHEANAMITEDIGDEEHEEFEFSEVMIHQTIHTIEFCLNCVSHTASYLRLWALSLAHQQLSVVLWDMTLGNAFRFEGVLGVIMTVVFFYMWFFLTIAILCVMEGTSAMLHSLRLHWVEAMSKHFVGDGVPFEPFSFKLLLEEDADEG</sequence>
<organism evidence="11 12">
    <name type="scientific">Alectoria fallacina</name>
    <dbReference type="NCBI Taxonomy" id="1903189"/>
    <lineage>
        <taxon>Eukaryota</taxon>
        <taxon>Fungi</taxon>
        <taxon>Dikarya</taxon>
        <taxon>Ascomycota</taxon>
        <taxon>Pezizomycotina</taxon>
        <taxon>Lecanoromycetes</taxon>
        <taxon>OSLEUM clade</taxon>
        <taxon>Lecanoromycetidae</taxon>
        <taxon>Lecanorales</taxon>
        <taxon>Lecanorineae</taxon>
        <taxon>Parmeliaceae</taxon>
        <taxon>Alectoria</taxon>
    </lineage>
</organism>
<keyword evidence="12" id="KW-1185">Reference proteome</keyword>
<feature type="transmembrane region" description="Helical" evidence="9">
    <location>
        <begin position="463"/>
        <end position="488"/>
    </location>
</feature>
<keyword evidence="4 9" id="KW-0812">Transmembrane</keyword>
<feature type="transmembrane region" description="Helical" evidence="9">
    <location>
        <begin position="609"/>
        <end position="628"/>
    </location>
</feature>
<keyword evidence="6 9" id="KW-1133">Transmembrane helix</keyword>
<feature type="transmembrane region" description="Helical" evidence="9">
    <location>
        <begin position="426"/>
        <end position="451"/>
    </location>
</feature>
<dbReference type="OrthoDB" id="10264220at2759"/>
<evidence type="ECO:0000256" key="6">
    <source>
        <dbReference type="ARBA" id="ARBA00022989"/>
    </source>
</evidence>
<dbReference type="PIRSF" id="PIRSF001293">
    <property type="entry name" value="ATP6V0A1"/>
    <property type="match status" value="1"/>
</dbReference>
<dbReference type="PANTHER" id="PTHR11629:SF63">
    <property type="entry name" value="V-TYPE PROTON ATPASE SUBUNIT A"/>
    <property type="match status" value="1"/>
</dbReference>
<evidence type="ECO:0000256" key="2">
    <source>
        <dbReference type="ARBA" id="ARBA00009904"/>
    </source>
</evidence>
<comment type="caution">
    <text evidence="11">The sequence shown here is derived from an EMBL/GenBank/DDBJ whole genome shotgun (WGS) entry which is preliminary data.</text>
</comment>
<protein>
    <recommendedName>
        <fullName evidence="9">V-type proton ATPase subunit a</fullName>
    </recommendedName>
</protein>
<evidence type="ECO:0000256" key="10">
    <source>
        <dbReference type="SAM" id="Coils"/>
    </source>
</evidence>
<reference evidence="11" key="1">
    <citation type="submission" date="2021-03" db="EMBL/GenBank/DDBJ databases">
        <authorList>
            <person name="Tagirdzhanova G."/>
        </authorList>
    </citation>
    <scope>NUCLEOTIDE SEQUENCE</scope>
</reference>
<evidence type="ECO:0000256" key="3">
    <source>
        <dbReference type="ARBA" id="ARBA00022448"/>
    </source>
</evidence>
<evidence type="ECO:0000313" key="11">
    <source>
        <dbReference type="EMBL" id="CAF9911925.1"/>
    </source>
</evidence>
<evidence type="ECO:0000256" key="7">
    <source>
        <dbReference type="ARBA" id="ARBA00023065"/>
    </source>
</evidence>
<accession>A0A8H3EUL3</accession>
<evidence type="ECO:0000256" key="4">
    <source>
        <dbReference type="ARBA" id="ARBA00022692"/>
    </source>
</evidence>
<dbReference type="GO" id="GO:0000329">
    <property type="term" value="C:fungal-type vacuole membrane"/>
    <property type="evidence" value="ECO:0007669"/>
    <property type="project" value="TreeGrafter"/>
</dbReference>
<keyword evidence="8 9" id="KW-0472">Membrane</keyword>
<feature type="transmembrane region" description="Helical" evidence="9">
    <location>
        <begin position="580"/>
        <end position="603"/>
    </location>
</feature>
<dbReference type="GO" id="GO:0007035">
    <property type="term" value="P:vacuolar acidification"/>
    <property type="evidence" value="ECO:0007669"/>
    <property type="project" value="TreeGrafter"/>
</dbReference>
<dbReference type="GO" id="GO:0000220">
    <property type="term" value="C:vacuolar proton-transporting V-type ATPase, V0 domain"/>
    <property type="evidence" value="ECO:0007669"/>
    <property type="project" value="InterPro"/>
</dbReference>
<evidence type="ECO:0000256" key="1">
    <source>
        <dbReference type="ARBA" id="ARBA00004141"/>
    </source>
</evidence>
<dbReference type="EMBL" id="CAJPDR010000052">
    <property type="protein sequence ID" value="CAF9911925.1"/>
    <property type="molecule type" value="Genomic_DNA"/>
</dbReference>
<name>A0A8H3EUL3_9LECA</name>
<dbReference type="GO" id="GO:0051117">
    <property type="term" value="F:ATPase binding"/>
    <property type="evidence" value="ECO:0007669"/>
    <property type="project" value="TreeGrafter"/>
</dbReference>
<comment type="function">
    <text evidence="9">Essential component of the vacuolar proton pump (V-ATPase), a multimeric enzyme that catalyzes the translocation of protons across the membranes. Required for assembly and activity of the V-ATPase.</text>
</comment>
<keyword evidence="3 9" id="KW-0813">Transport</keyword>
<keyword evidence="5 9" id="KW-0375">Hydrogen ion transport</keyword>
<comment type="similarity">
    <text evidence="2 9">Belongs to the V-ATPase 116 kDa subunit family.</text>
</comment>
<evidence type="ECO:0000256" key="5">
    <source>
        <dbReference type="ARBA" id="ARBA00022781"/>
    </source>
</evidence>
<dbReference type="Pfam" id="PF01496">
    <property type="entry name" value="V_ATPase_I"/>
    <property type="match status" value="1"/>
</dbReference>
<proteinExistence type="inferred from homology"/>
<dbReference type="PANTHER" id="PTHR11629">
    <property type="entry name" value="VACUOLAR PROTON ATPASES"/>
    <property type="match status" value="1"/>
</dbReference>
<dbReference type="InterPro" id="IPR002490">
    <property type="entry name" value="V-ATPase_116kDa_su"/>
</dbReference>
<comment type="subcellular location">
    <subcellularLocation>
        <location evidence="1">Membrane</location>
        <topology evidence="1">Multi-pass membrane protein</topology>
    </subcellularLocation>
</comment>
<feature type="transmembrane region" description="Helical" evidence="9">
    <location>
        <begin position="787"/>
        <end position="812"/>
    </location>
</feature>
<dbReference type="Proteomes" id="UP000664203">
    <property type="component" value="Unassembled WGS sequence"/>
</dbReference>
<evidence type="ECO:0000313" key="12">
    <source>
        <dbReference type="Proteomes" id="UP000664203"/>
    </source>
</evidence>
<dbReference type="AlphaFoldDB" id="A0A8H3EUL3"/>
<feature type="coiled-coil region" evidence="10">
    <location>
        <begin position="101"/>
        <end position="128"/>
    </location>
</feature>
<gene>
    <name evidence="11" type="primary">VPH1</name>
    <name evidence="11" type="ORF">ALECFALPRED_007767</name>
</gene>
<evidence type="ECO:0000256" key="9">
    <source>
        <dbReference type="RuleBase" id="RU361189"/>
    </source>
</evidence>
<keyword evidence="7 9" id="KW-0406">Ion transport</keyword>
<keyword evidence="10" id="KW-0175">Coiled coil</keyword>